<organism evidence="3 4">
    <name type="scientific">Mikania micrantha</name>
    <name type="common">bitter vine</name>
    <dbReference type="NCBI Taxonomy" id="192012"/>
    <lineage>
        <taxon>Eukaryota</taxon>
        <taxon>Viridiplantae</taxon>
        <taxon>Streptophyta</taxon>
        <taxon>Embryophyta</taxon>
        <taxon>Tracheophyta</taxon>
        <taxon>Spermatophyta</taxon>
        <taxon>Magnoliopsida</taxon>
        <taxon>eudicotyledons</taxon>
        <taxon>Gunneridae</taxon>
        <taxon>Pentapetalae</taxon>
        <taxon>asterids</taxon>
        <taxon>campanulids</taxon>
        <taxon>Asterales</taxon>
        <taxon>Asteraceae</taxon>
        <taxon>Asteroideae</taxon>
        <taxon>Heliantheae alliance</taxon>
        <taxon>Eupatorieae</taxon>
        <taxon>Mikania</taxon>
    </lineage>
</organism>
<gene>
    <name evidence="3" type="ORF">E3N88_38584</name>
</gene>
<accession>A0A5N6LUG6</accession>
<keyword evidence="2" id="KW-0732">Signal</keyword>
<dbReference type="Proteomes" id="UP000326396">
    <property type="component" value="Linkage Group LG8"/>
</dbReference>
<keyword evidence="4" id="KW-1185">Reference proteome</keyword>
<dbReference type="EMBL" id="SZYD01000018">
    <property type="protein sequence ID" value="KAD2805207.1"/>
    <property type="molecule type" value="Genomic_DNA"/>
</dbReference>
<evidence type="ECO:0000256" key="2">
    <source>
        <dbReference type="SAM" id="SignalP"/>
    </source>
</evidence>
<evidence type="ECO:0000256" key="1">
    <source>
        <dbReference type="SAM" id="MobiDB-lite"/>
    </source>
</evidence>
<evidence type="ECO:0000313" key="4">
    <source>
        <dbReference type="Proteomes" id="UP000326396"/>
    </source>
</evidence>
<evidence type="ECO:0000313" key="3">
    <source>
        <dbReference type="EMBL" id="KAD2805207.1"/>
    </source>
</evidence>
<feature type="signal peptide" evidence="2">
    <location>
        <begin position="1"/>
        <end position="24"/>
    </location>
</feature>
<reference evidence="3 4" key="1">
    <citation type="submission" date="2019-05" db="EMBL/GenBank/DDBJ databases">
        <title>Mikania micrantha, genome provides insights into the molecular mechanism of rapid growth.</title>
        <authorList>
            <person name="Liu B."/>
        </authorList>
    </citation>
    <scope>NUCLEOTIDE SEQUENCE [LARGE SCALE GENOMIC DNA]</scope>
    <source>
        <strain evidence="3">NLD-2019</strain>
        <tissue evidence="3">Leaf</tissue>
    </source>
</reference>
<comment type="caution">
    <text evidence="3">The sequence shown here is derived from an EMBL/GenBank/DDBJ whole genome shotgun (WGS) entry which is preliminary data.</text>
</comment>
<protein>
    <submittedName>
        <fullName evidence="3">Uncharacterized protein</fullName>
    </submittedName>
</protein>
<dbReference type="AlphaFoldDB" id="A0A5N6LUG6"/>
<feature type="chain" id="PRO_5024434517" evidence="2">
    <location>
        <begin position="25"/>
        <end position="199"/>
    </location>
</feature>
<proteinExistence type="predicted"/>
<sequence>MSKTFIKHLLYQATLLSLAKKALSQLGACPVMTWLTLAGIQPDKNVDLREPRKQITVLLLRSSVASGYNSNSGASTISTRRRDGEEAESLFSDHMTPRVSVQPASIVTPVIPYSSGVMATSTLTFPYDMSSPLLPPYYPQTPFIPPFNHMPSQTSVLSTPSGSFVSSGPNPAQGTISMITNPLTLGGGYGTIPMTPYAS</sequence>
<name>A0A5N6LUG6_9ASTR</name>
<feature type="compositionally biased region" description="Polar residues" evidence="1">
    <location>
        <begin position="68"/>
        <end position="78"/>
    </location>
</feature>
<feature type="region of interest" description="Disordered" evidence="1">
    <location>
        <begin position="68"/>
        <end position="94"/>
    </location>
</feature>